<comment type="caution">
    <text evidence="5">The sequence shown here is derived from an EMBL/GenBank/DDBJ whole genome shotgun (WGS) entry which is preliminary data.</text>
</comment>
<dbReference type="EMBL" id="BSTI01000004">
    <property type="protein sequence ID" value="GLY65448.1"/>
    <property type="molecule type" value="Genomic_DNA"/>
</dbReference>
<dbReference type="PROSITE" id="PS00455">
    <property type="entry name" value="AMP_BINDING"/>
    <property type="match status" value="1"/>
</dbReference>
<sequence>MATAHIVDSIPAAVRHAARHFGDVEAVVDGPVRLTFAQLAEKVRELARAFVAVGVRPGDRVALNAPNTHHWILAALGASYAGATLVPINTRFTGVETVDLLRRSRARALVVAGTFLDTDRLAGIRDAAGSGPGEVVPGLPDLCAVLRVPLGVADPPVDGVLAWDEVPSRAAEVAPEVAEARADGVTGEGLCDILFTSGTTGRSKGVMSKHRQSLGVATAWVRCGEMRPGDRYLLVNPFSHSFGYKAGILVCLLSGATMLPQAVFNTDVLIELVERERISVLSAAPTVFQTLLHAPERAGRPLPSLRLAVTGAATVPVALVERMGTELGFDTVLTAYGLSEAVVVTMCRSGDDANTVAHTSGRATSELEVATVSAEGKFLPAGEAGEILVRGPNVMVGYLDDPEATAAAIDADGWLHTGDVGVLDERGYLTITDRLKDMYVSGGFNVYPAEVEQALAYLDGVRDVAVIGVPDERLGEVGKAFVVRADGAGLTEEAVVTFCKGRLANYKVPRSVEFIDELPRNSSGKVLKRQLGKEKL</sequence>
<keyword evidence="2" id="KW-0436">Ligase</keyword>
<dbReference type="GO" id="GO:0031956">
    <property type="term" value="F:medium-chain fatty acid-CoA ligase activity"/>
    <property type="evidence" value="ECO:0007669"/>
    <property type="project" value="TreeGrafter"/>
</dbReference>
<evidence type="ECO:0000259" key="4">
    <source>
        <dbReference type="Pfam" id="PF13193"/>
    </source>
</evidence>
<protein>
    <submittedName>
        <fullName evidence="5">Acyl-CoA synthetase</fullName>
    </submittedName>
</protein>
<dbReference type="InterPro" id="IPR045851">
    <property type="entry name" value="AMP-bd_C_sf"/>
</dbReference>
<evidence type="ECO:0000256" key="1">
    <source>
        <dbReference type="ARBA" id="ARBA00006432"/>
    </source>
</evidence>
<dbReference type="Gene3D" id="3.40.50.12780">
    <property type="entry name" value="N-terminal domain of ligase-like"/>
    <property type="match status" value="1"/>
</dbReference>
<evidence type="ECO:0000313" key="5">
    <source>
        <dbReference type="EMBL" id="GLY65448.1"/>
    </source>
</evidence>
<dbReference type="InterPro" id="IPR025110">
    <property type="entry name" value="AMP-bd_C"/>
</dbReference>
<dbReference type="FunFam" id="3.30.300.30:FF:000008">
    <property type="entry name" value="2,3-dihydroxybenzoate-AMP ligase"/>
    <property type="match status" value="1"/>
</dbReference>
<dbReference type="InterPro" id="IPR000873">
    <property type="entry name" value="AMP-dep_synth/lig_dom"/>
</dbReference>
<dbReference type="InterPro" id="IPR042099">
    <property type="entry name" value="ANL_N_sf"/>
</dbReference>
<dbReference type="SUPFAM" id="SSF56801">
    <property type="entry name" value="Acetyl-CoA synthetase-like"/>
    <property type="match status" value="1"/>
</dbReference>
<dbReference type="Pfam" id="PF00501">
    <property type="entry name" value="AMP-binding"/>
    <property type="match status" value="1"/>
</dbReference>
<name>A0A9W6QXB7_9PSEU</name>
<comment type="similarity">
    <text evidence="1">Belongs to the ATP-dependent AMP-binding enzyme family.</text>
</comment>
<dbReference type="AlphaFoldDB" id="A0A9W6QXB7"/>
<evidence type="ECO:0000259" key="3">
    <source>
        <dbReference type="Pfam" id="PF00501"/>
    </source>
</evidence>
<dbReference type="NCBIfam" id="NF005801">
    <property type="entry name" value="PRK07656.1"/>
    <property type="match status" value="1"/>
</dbReference>
<dbReference type="Proteomes" id="UP001165136">
    <property type="component" value="Unassembled WGS sequence"/>
</dbReference>
<dbReference type="InterPro" id="IPR020845">
    <property type="entry name" value="AMP-binding_CS"/>
</dbReference>
<dbReference type="RefSeq" id="WP_285486644.1">
    <property type="nucleotide sequence ID" value="NZ_BSTI01000004.1"/>
</dbReference>
<proteinExistence type="inferred from homology"/>
<dbReference type="PANTHER" id="PTHR43201:SF5">
    <property type="entry name" value="MEDIUM-CHAIN ACYL-COA LIGASE ACSF2, MITOCHONDRIAL"/>
    <property type="match status" value="1"/>
</dbReference>
<accession>A0A9W6QXB7</accession>
<dbReference type="PANTHER" id="PTHR43201">
    <property type="entry name" value="ACYL-COA SYNTHETASE"/>
    <property type="match status" value="1"/>
</dbReference>
<evidence type="ECO:0000256" key="2">
    <source>
        <dbReference type="ARBA" id="ARBA00022598"/>
    </source>
</evidence>
<dbReference type="Pfam" id="PF13193">
    <property type="entry name" value="AMP-binding_C"/>
    <property type="match status" value="1"/>
</dbReference>
<organism evidence="5 6">
    <name type="scientific">Amycolatopsis taiwanensis</name>
    <dbReference type="NCBI Taxonomy" id="342230"/>
    <lineage>
        <taxon>Bacteria</taxon>
        <taxon>Bacillati</taxon>
        <taxon>Actinomycetota</taxon>
        <taxon>Actinomycetes</taxon>
        <taxon>Pseudonocardiales</taxon>
        <taxon>Pseudonocardiaceae</taxon>
        <taxon>Amycolatopsis</taxon>
    </lineage>
</organism>
<dbReference type="Gene3D" id="3.30.300.30">
    <property type="match status" value="1"/>
</dbReference>
<feature type="domain" description="AMP-dependent synthetase/ligase" evidence="3">
    <location>
        <begin position="15"/>
        <end position="399"/>
    </location>
</feature>
<reference evidence="5" key="1">
    <citation type="submission" date="2023-03" db="EMBL/GenBank/DDBJ databases">
        <title>Amycolatopsis taiwanensis NBRC 103393.</title>
        <authorList>
            <person name="Ichikawa N."/>
            <person name="Sato H."/>
            <person name="Tonouchi N."/>
        </authorList>
    </citation>
    <scope>NUCLEOTIDE SEQUENCE</scope>
    <source>
        <strain evidence="5">NBRC 103393</strain>
    </source>
</reference>
<evidence type="ECO:0000313" key="6">
    <source>
        <dbReference type="Proteomes" id="UP001165136"/>
    </source>
</evidence>
<keyword evidence="6" id="KW-1185">Reference proteome</keyword>
<feature type="domain" description="AMP-binding enzyme C-terminal" evidence="4">
    <location>
        <begin position="450"/>
        <end position="525"/>
    </location>
</feature>
<dbReference type="GO" id="GO:0006631">
    <property type="term" value="P:fatty acid metabolic process"/>
    <property type="evidence" value="ECO:0007669"/>
    <property type="project" value="TreeGrafter"/>
</dbReference>
<gene>
    <name evidence="5" type="ORF">Atai01_20670</name>
</gene>